<sequence length="200" mass="22851">MLGLIYVGVLAGYLLVSLVLALIAAWIARAGGAAGWKAGVPVFLIMLGLVFWDWLPMEVMYRYDCARHGGFTLYKSIEQWKRENPGVAETLVAAPSRMHSDGKNRTTFILNERFSLVMTKIPHWFHIVERNDRIIDHKTGETLARYVDFRTDIIPLGLGGIGLNGRLFKLWMMKNSCEEKQVRRKGQEQFNDMLHKLKSL</sequence>
<keyword evidence="1" id="KW-1133">Transmembrane helix</keyword>
<name>A0A831W3K1_9GAMM</name>
<keyword evidence="1" id="KW-0472">Membrane</keyword>
<gene>
    <name evidence="2" type="ORF">ENI96_09735</name>
</gene>
<proteinExistence type="predicted"/>
<comment type="caution">
    <text evidence="2">The sequence shown here is derived from an EMBL/GenBank/DDBJ whole genome shotgun (WGS) entry which is preliminary data.</text>
</comment>
<evidence type="ECO:0000313" key="2">
    <source>
        <dbReference type="EMBL" id="HEB96694.1"/>
    </source>
</evidence>
<protein>
    <submittedName>
        <fullName evidence="2">Uncharacterized protein</fullName>
    </submittedName>
</protein>
<accession>A0A831W3K1</accession>
<reference evidence="2" key="1">
    <citation type="journal article" date="2020" name="mSystems">
        <title>Genome- and Community-Level Interaction Insights into Carbon Utilization and Element Cycling Functions of Hydrothermarchaeota in Hydrothermal Sediment.</title>
        <authorList>
            <person name="Zhou Z."/>
            <person name="Liu Y."/>
            <person name="Xu W."/>
            <person name="Pan J."/>
            <person name="Luo Z.H."/>
            <person name="Li M."/>
        </authorList>
    </citation>
    <scope>NUCLEOTIDE SEQUENCE [LARGE SCALE GENOMIC DNA]</scope>
    <source>
        <strain evidence="2">HyVt-443</strain>
    </source>
</reference>
<dbReference type="EMBL" id="DRKP01000112">
    <property type="protein sequence ID" value="HEB96694.1"/>
    <property type="molecule type" value="Genomic_DNA"/>
</dbReference>
<keyword evidence="1" id="KW-0812">Transmembrane</keyword>
<evidence type="ECO:0000256" key="1">
    <source>
        <dbReference type="SAM" id="Phobius"/>
    </source>
</evidence>
<organism evidence="2">
    <name type="scientific">Sedimenticola thiotaurini</name>
    <dbReference type="NCBI Taxonomy" id="1543721"/>
    <lineage>
        <taxon>Bacteria</taxon>
        <taxon>Pseudomonadati</taxon>
        <taxon>Pseudomonadota</taxon>
        <taxon>Gammaproteobacteria</taxon>
        <taxon>Chromatiales</taxon>
        <taxon>Sedimenticolaceae</taxon>
        <taxon>Sedimenticola</taxon>
    </lineage>
</organism>
<dbReference type="AlphaFoldDB" id="A0A831W3K1"/>
<feature type="transmembrane region" description="Helical" evidence="1">
    <location>
        <begin position="34"/>
        <end position="52"/>
    </location>
</feature>
<dbReference type="Proteomes" id="UP000886251">
    <property type="component" value="Unassembled WGS sequence"/>
</dbReference>
<feature type="transmembrane region" description="Helical" evidence="1">
    <location>
        <begin position="7"/>
        <end position="28"/>
    </location>
</feature>